<dbReference type="STRING" id="6265.A0A0B2VN96"/>
<dbReference type="OrthoDB" id="189688at2759"/>
<feature type="transmembrane region" description="Helical" evidence="14">
    <location>
        <begin position="39"/>
        <end position="64"/>
    </location>
</feature>
<evidence type="ECO:0000256" key="8">
    <source>
        <dbReference type="ARBA" id="ARBA00022794"/>
    </source>
</evidence>
<keyword evidence="6" id="KW-0926">Vacuole</keyword>
<evidence type="ECO:0000313" key="16">
    <source>
        <dbReference type="Proteomes" id="UP000031036"/>
    </source>
</evidence>
<dbReference type="Proteomes" id="UP000031036">
    <property type="component" value="Unassembled WGS sequence"/>
</dbReference>
<dbReference type="GO" id="GO:0005774">
    <property type="term" value="C:vacuolar membrane"/>
    <property type="evidence" value="ECO:0007669"/>
    <property type="project" value="UniProtKB-SubCell"/>
</dbReference>
<comment type="subcellular location">
    <subcellularLocation>
        <location evidence="3">Cell projection</location>
        <location evidence="3">Cilium</location>
    </subcellularLocation>
    <subcellularLocation>
        <location evidence="2">Vacuole membrane</location>
        <topology evidence="2">Multi-pass membrane protein</topology>
    </subcellularLocation>
</comment>
<keyword evidence="11 14" id="KW-0472">Membrane</keyword>
<evidence type="ECO:0000256" key="2">
    <source>
        <dbReference type="ARBA" id="ARBA00004128"/>
    </source>
</evidence>
<feature type="transmembrane region" description="Helical" evidence="14">
    <location>
        <begin position="109"/>
        <end position="131"/>
    </location>
</feature>
<dbReference type="EMBL" id="JPKZ01001280">
    <property type="protein sequence ID" value="KHN82912.1"/>
    <property type="molecule type" value="Genomic_DNA"/>
</dbReference>
<dbReference type="OMA" id="FYKRTAM"/>
<organism evidence="15 16">
    <name type="scientific">Toxocara canis</name>
    <name type="common">Canine roundworm</name>
    <dbReference type="NCBI Taxonomy" id="6265"/>
    <lineage>
        <taxon>Eukaryota</taxon>
        <taxon>Metazoa</taxon>
        <taxon>Ecdysozoa</taxon>
        <taxon>Nematoda</taxon>
        <taxon>Chromadorea</taxon>
        <taxon>Rhabditida</taxon>
        <taxon>Spirurina</taxon>
        <taxon>Ascaridomorpha</taxon>
        <taxon>Ascaridoidea</taxon>
        <taxon>Toxocaridae</taxon>
        <taxon>Toxocara</taxon>
    </lineage>
</organism>
<gene>
    <name evidence="15" type="primary">TMEM138</name>
    <name evidence="15" type="ORF">Tcan_14207</name>
</gene>
<keyword evidence="9 14" id="KW-1133">Transmembrane helix</keyword>
<feature type="transmembrane region" description="Helical" evidence="14">
    <location>
        <begin position="76"/>
        <end position="97"/>
    </location>
</feature>
<evidence type="ECO:0000256" key="3">
    <source>
        <dbReference type="ARBA" id="ARBA00004138"/>
    </source>
</evidence>
<evidence type="ECO:0000256" key="1">
    <source>
        <dbReference type="ARBA" id="ARBA00003709"/>
    </source>
</evidence>
<dbReference type="GO" id="GO:0005929">
    <property type="term" value="C:cilium"/>
    <property type="evidence" value="ECO:0007669"/>
    <property type="project" value="UniProtKB-SubCell"/>
</dbReference>
<dbReference type="GO" id="GO:0030030">
    <property type="term" value="P:cell projection organization"/>
    <property type="evidence" value="ECO:0007669"/>
    <property type="project" value="UniProtKB-KW"/>
</dbReference>
<evidence type="ECO:0000256" key="5">
    <source>
        <dbReference type="ARBA" id="ARBA00014515"/>
    </source>
</evidence>
<evidence type="ECO:0000256" key="10">
    <source>
        <dbReference type="ARBA" id="ARBA00023069"/>
    </source>
</evidence>
<evidence type="ECO:0000256" key="14">
    <source>
        <dbReference type="SAM" id="Phobius"/>
    </source>
</evidence>
<keyword evidence="8" id="KW-0970">Cilium biogenesis/degradation</keyword>
<keyword evidence="12" id="KW-0325">Glycoprotein</keyword>
<evidence type="ECO:0000256" key="4">
    <source>
        <dbReference type="ARBA" id="ARBA00010572"/>
    </source>
</evidence>
<comment type="caution">
    <text evidence="15">The sequence shown here is derived from an EMBL/GenBank/DDBJ whole genome shotgun (WGS) entry which is preliminary data.</text>
</comment>
<evidence type="ECO:0000256" key="12">
    <source>
        <dbReference type="ARBA" id="ARBA00023180"/>
    </source>
</evidence>
<dbReference type="Pfam" id="PF14935">
    <property type="entry name" value="TMEM138"/>
    <property type="match status" value="1"/>
</dbReference>
<evidence type="ECO:0000256" key="11">
    <source>
        <dbReference type="ARBA" id="ARBA00023136"/>
    </source>
</evidence>
<evidence type="ECO:0000256" key="13">
    <source>
        <dbReference type="ARBA" id="ARBA00023273"/>
    </source>
</evidence>
<dbReference type="PANTHER" id="PTHR13306">
    <property type="entry name" value="TRANSMEMBRANE PROTEIN 138"/>
    <property type="match status" value="1"/>
</dbReference>
<comment type="similarity">
    <text evidence="4">Belongs to the TMEM138 family.</text>
</comment>
<dbReference type="AlphaFoldDB" id="A0A0B2VN96"/>
<evidence type="ECO:0000256" key="9">
    <source>
        <dbReference type="ARBA" id="ARBA00022989"/>
    </source>
</evidence>
<name>A0A0B2VN96_TOXCA</name>
<keyword evidence="16" id="KW-1185">Reference proteome</keyword>
<accession>A0A0B2VN96</accession>
<keyword evidence="7 14" id="KW-0812">Transmembrane</keyword>
<keyword evidence="10" id="KW-0969">Cilium</keyword>
<evidence type="ECO:0000256" key="6">
    <source>
        <dbReference type="ARBA" id="ARBA00022554"/>
    </source>
</evidence>
<comment type="function">
    <text evidence="1">Required for ciliogenesis.</text>
</comment>
<protein>
    <recommendedName>
        <fullName evidence="5">Transmembrane protein 138</fullName>
    </recommendedName>
</protein>
<reference evidence="15 16" key="1">
    <citation type="submission" date="2014-11" db="EMBL/GenBank/DDBJ databases">
        <title>Genetic blueprint of the zoonotic pathogen Toxocara canis.</title>
        <authorList>
            <person name="Zhu X.-Q."/>
            <person name="Korhonen P.K."/>
            <person name="Cai H."/>
            <person name="Young N.D."/>
            <person name="Nejsum P."/>
            <person name="von Samson-Himmelstjerna G."/>
            <person name="Boag P.R."/>
            <person name="Tan P."/>
            <person name="Li Q."/>
            <person name="Min J."/>
            <person name="Yang Y."/>
            <person name="Wang X."/>
            <person name="Fang X."/>
            <person name="Hall R.S."/>
            <person name="Hofmann A."/>
            <person name="Sternberg P.W."/>
            <person name="Jex A.R."/>
            <person name="Gasser R.B."/>
        </authorList>
    </citation>
    <scope>NUCLEOTIDE SEQUENCE [LARGE SCALE GENOMIC DNA]</scope>
    <source>
        <strain evidence="15">PN_DK_2014</strain>
    </source>
</reference>
<proteinExistence type="inferred from homology"/>
<keyword evidence="13" id="KW-0966">Cell projection</keyword>
<evidence type="ECO:0000313" key="15">
    <source>
        <dbReference type="EMBL" id="KHN82912.1"/>
    </source>
</evidence>
<evidence type="ECO:0000256" key="7">
    <source>
        <dbReference type="ARBA" id="ARBA00022692"/>
    </source>
</evidence>
<sequence length="159" mass="18451">MANKYGAVLALQMSMLLLDVSFNATATLFTYDNTVQLMIFILQDAMIIMTVIVMVISFSSTFVFQAGLISLLLTKFASTIVLSIIYLFLSMLLHFFTLRQRWYNTEGTIWTYPFIAIFITQRLSSVSYYFAYKRTALLLSNPKYQHDSSWIREKIRQKS</sequence>
<dbReference type="InterPro" id="IPR024133">
    <property type="entry name" value="TM_138"/>
</dbReference>
<dbReference type="PANTHER" id="PTHR13306:SF6">
    <property type="entry name" value="TRANSMEMBRANE PROTEIN 138"/>
    <property type="match status" value="1"/>
</dbReference>